<dbReference type="PANTHER" id="PTHR11895">
    <property type="entry name" value="TRANSAMIDASE"/>
    <property type="match status" value="1"/>
</dbReference>
<organism evidence="2 4">
    <name type="scientific">Labedella gwakjiensis</name>
    <dbReference type="NCBI Taxonomy" id="390269"/>
    <lineage>
        <taxon>Bacteria</taxon>
        <taxon>Bacillati</taxon>
        <taxon>Actinomycetota</taxon>
        <taxon>Actinomycetes</taxon>
        <taxon>Micrococcales</taxon>
        <taxon>Microbacteriaceae</taxon>
        <taxon>Labedella</taxon>
    </lineage>
</organism>
<dbReference type="EMBL" id="PYAU01000001">
    <property type="protein sequence ID" value="PSL38338.1"/>
    <property type="molecule type" value="Genomic_DNA"/>
</dbReference>
<dbReference type="InterPro" id="IPR023631">
    <property type="entry name" value="Amidase_dom"/>
</dbReference>
<accession>A0A2P8GWK1</accession>
<dbReference type="GO" id="GO:0003824">
    <property type="term" value="F:catalytic activity"/>
    <property type="evidence" value="ECO:0007669"/>
    <property type="project" value="InterPro"/>
</dbReference>
<feature type="domain" description="Amidase" evidence="1">
    <location>
        <begin position="84"/>
        <end position="500"/>
    </location>
</feature>
<dbReference type="OrthoDB" id="182039at2"/>
<evidence type="ECO:0000313" key="2">
    <source>
        <dbReference type="EMBL" id="PSL38338.1"/>
    </source>
</evidence>
<comment type="caution">
    <text evidence="2">The sequence shown here is derived from an EMBL/GenBank/DDBJ whole genome shotgun (WGS) entry which is preliminary data.</text>
</comment>
<dbReference type="PANTHER" id="PTHR11895:SF170">
    <property type="entry name" value="AMIDASE"/>
    <property type="match status" value="1"/>
</dbReference>
<dbReference type="InterPro" id="IPR000120">
    <property type="entry name" value="Amidase"/>
</dbReference>
<evidence type="ECO:0000313" key="5">
    <source>
        <dbReference type="Proteomes" id="UP000268291"/>
    </source>
</evidence>
<protein>
    <submittedName>
        <fullName evidence="2">Amidase</fullName>
    </submittedName>
</protein>
<dbReference type="Proteomes" id="UP000268291">
    <property type="component" value="Unassembled WGS sequence"/>
</dbReference>
<proteinExistence type="predicted"/>
<dbReference type="SUPFAM" id="SSF75304">
    <property type="entry name" value="Amidase signature (AS) enzymes"/>
    <property type="match status" value="1"/>
</dbReference>
<dbReference type="AlphaFoldDB" id="A0A2P8GWK1"/>
<evidence type="ECO:0000259" key="1">
    <source>
        <dbReference type="Pfam" id="PF01425"/>
    </source>
</evidence>
<dbReference type="RefSeq" id="WP_106563369.1">
    <property type="nucleotide sequence ID" value="NZ_PYAU01000001.1"/>
</dbReference>
<dbReference type="EMBL" id="RZGY01000001">
    <property type="protein sequence ID" value="RUQ87129.1"/>
    <property type="molecule type" value="Genomic_DNA"/>
</dbReference>
<dbReference type="Pfam" id="PF01425">
    <property type="entry name" value="Amidase"/>
    <property type="match status" value="1"/>
</dbReference>
<dbReference type="Proteomes" id="UP000241203">
    <property type="component" value="Unassembled WGS sequence"/>
</dbReference>
<dbReference type="InterPro" id="IPR036928">
    <property type="entry name" value="AS_sf"/>
</dbReference>
<dbReference type="Gene3D" id="3.90.1300.10">
    <property type="entry name" value="Amidase signature (AS) domain"/>
    <property type="match status" value="1"/>
</dbReference>
<sequence length="526" mass="55641">MIQFDFDALQSSAHRVGTHIHDYERDDVLQLARWMASTIDEFLESSRPLVPAPSAVPAVRVAGTAPTPAEDPLNAIVRRVDVRATPDEITSDLLAGKSIGMKDLISVAGIPMSAATTILEGFVPREDAVVTERVLRAGGRITVMTNMEGVAFGGGGESGIYGATRNPFDPARSTSGSSGGSAAALFYDGIDITFGTDQGGSVRLPASWCGVLGLKPTHSLVPYTGIASHDVTFDHVGPMTRTTEDMALAMQVISGPHPSDTRQGAGTPTDLGFVDAWASAPDRFDGVRFGVLTEALASDGTPEREAALAAFAETRERIAALGGEIVEISIPEHQLAGAILFAAMLEGVTATLHGNGEGYHRGGGHSVDVRRAVGMGMLAHGDELQAAYKTAAVLGEHLRSHYFGTVYATAQTVIPVLRAAYDRALDDVDVVLMTTTRTPAMLLKPEASVYEMHRRSFSMTTDTPAHNATGHPALSMPAAESEGLPLGITLVGRHFDDARLVALARTWEKAYGWFPAEAPEFPGTTN</sequence>
<evidence type="ECO:0000313" key="3">
    <source>
        <dbReference type="EMBL" id="RUQ87129.1"/>
    </source>
</evidence>
<gene>
    <name evidence="2" type="ORF">CLV49_1959</name>
    <name evidence="3" type="ORF">ELQ93_09420</name>
</gene>
<reference evidence="2 4" key="1">
    <citation type="submission" date="2018-03" db="EMBL/GenBank/DDBJ databases">
        <title>Genomic Encyclopedia of Archaeal and Bacterial Type Strains, Phase II (KMG-II): from individual species to whole genera.</title>
        <authorList>
            <person name="Goeker M."/>
        </authorList>
    </citation>
    <scope>NUCLEOTIDE SEQUENCE [LARGE SCALE GENOMIC DNA]</scope>
    <source>
        <strain evidence="2 4">DSM 21548</strain>
    </source>
</reference>
<reference evidence="3 5" key="2">
    <citation type="submission" date="2018-12" db="EMBL/GenBank/DDBJ databases">
        <authorList>
            <person name="hu s."/>
            <person name="Xu Y."/>
            <person name="Xu B."/>
            <person name="Li F."/>
        </authorList>
    </citation>
    <scope>NUCLEOTIDE SEQUENCE [LARGE SCALE GENOMIC DNA]</scope>
    <source>
        <strain evidence="3 5">KSW2-17</strain>
    </source>
</reference>
<name>A0A2P8GWK1_9MICO</name>
<keyword evidence="5" id="KW-1185">Reference proteome</keyword>
<evidence type="ECO:0000313" key="4">
    <source>
        <dbReference type="Proteomes" id="UP000241203"/>
    </source>
</evidence>